<dbReference type="EMBL" id="CM042062">
    <property type="protein sequence ID" value="KAI3669739.1"/>
    <property type="molecule type" value="Genomic_DNA"/>
</dbReference>
<gene>
    <name evidence="1" type="ORF">L6452_41115</name>
</gene>
<name>A0ACB8XSK2_ARCLA</name>
<reference evidence="2" key="1">
    <citation type="journal article" date="2022" name="Mol. Ecol. Resour.">
        <title>The genomes of chicory, endive, great burdock and yacon provide insights into Asteraceae palaeo-polyploidization history and plant inulin production.</title>
        <authorList>
            <person name="Fan W."/>
            <person name="Wang S."/>
            <person name="Wang H."/>
            <person name="Wang A."/>
            <person name="Jiang F."/>
            <person name="Liu H."/>
            <person name="Zhao H."/>
            <person name="Xu D."/>
            <person name="Zhang Y."/>
        </authorList>
    </citation>
    <scope>NUCLEOTIDE SEQUENCE [LARGE SCALE GENOMIC DNA]</scope>
    <source>
        <strain evidence="2">cv. Niubang</strain>
    </source>
</reference>
<evidence type="ECO:0000313" key="2">
    <source>
        <dbReference type="Proteomes" id="UP001055879"/>
    </source>
</evidence>
<sequence>MDQISSSYTSSSTSSSSDNYPPKSIKSSRPSYHNALHSIRKPTHKPITKQFIAPLPPTPPKIYNVEPSNFKDVVRVLTSTPEFQSPPVRRLKDIAPPPLILSKIPKPSLFPKPLASEGGGTVISPLPAFVFSPGFCNFLNETLDSGRLTSKSPVMDCFGGLSPLGLSLSPAQPRVYESSWVAPMSPLGFSLSPSSLSWCSSMLFSPTTLSAFNQSPIL</sequence>
<dbReference type="Proteomes" id="UP001055879">
    <property type="component" value="Linkage Group LG16"/>
</dbReference>
<evidence type="ECO:0000313" key="1">
    <source>
        <dbReference type="EMBL" id="KAI3669739.1"/>
    </source>
</evidence>
<proteinExistence type="predicted"/>
<keyword evidence="2" id="KW-1185">Reference proteome</keyword>
<comment type="caution">
    <text evidence="1">The sequence shown here is derived from an EMBL/GenBank/DDBJ whole genome shotgun (WGS) entry which is preliminary data.</text>
</comment>
<reference evidence="1 2" key="2">
    <citation type="journal article" date="2022" name="Mol. Ecol. Resour.">
        <title>The genomes of chicory, endive, great burdock and yacon provide insights into Asteraceae paleo-polyploidization history and plant inulin production.</title>
        <authorList>
            <person name="Fan W."/>
            <person name="Wang S."/>
            <person name="Wang H."/>
            <person name="Wang A."/>
            <person name="Jiang F."/>
            <person name="Liu H."/>
            <person name="Zhao H."/>
            <person name="Xu D."/>
            <person name="Zhang Y."/>
        </authorList>
    </citation>
    <scope>NUCLEOTIDE SEQUENCE [LARGE SCALE GENOMIC DNA]</scope>
    <source>
        <strain evidence="2">cv. Niubang</strain>
    </source>
</reference>
<protein>
    <submittedName>
        <fullName evidence="1">Uncharacterized protein</fullName>
    </submittedName>
</protein>
<organism evidence="1 2">
    <name type="scientific">Arctium lappa</name>
    <name type="common">Greater burdock</name>
    <name type="synonym">Lappa major</name>
    <dbReference type="NCBI Taxonomy" id="4217"/>
    <lineage>
        <taxon>Eukaryota</taxon>
        <taxon>Viridiplantae</taxon>
        <taxon>Streptophyta</taxon>
        <taxon>Embryophyta</taxon>
        <taxon>Tracheophyta</taxon>
        <taxon>Spermatophyta</taxon>
        <taxon>Magnoliopsida</taxon>
        <taxon>eudicotyledons</taxon>
        <taxon>Gunneridae</taxon>
        <taxon>Pentapetalae</taxon>
        <taxon>asterids</taxon>
        <taxon>campanulids</taxon>
        <taxon>Asterales</taxon>
        <taxon>Asteraceae</taxon>
        <taxon>Carduoideae</taxon>
        <taxon>Cardueae</taxon>
        <taxon>Arctiinae</taxon>
        <taxon>Arctium</taxon>
    </lineage>
</organism>
<accession>A0ACB8XSK2</accession>